<proteinExistence type="predicted"/>
<dbReference type="Pfam" id="PF03009">
    <property type="entry name" value="GDPD"/>
    <property type="match status" value="1"/>
</dbReference>
<dbReference type="PANTHER" id="PTHR46211">
    <property type="entry name" value="GLYCEROPHOSPHORYL DIESTER PHOSPHODIESTERASE"/>
    <property type="match status" value="1"/>
</dbReference>
<accession>A0A6C0LIT0</accession>
<dbReference type="InterPro" id="IPR017946">
    <property type="entry name" value="PLC-like_Pdiesterase_TIM-brl"/>
</dbReference>
<evidence type="ECO:0000259" key="1">
    <source>
        <dbReference type="PROSITE" id="PS51704"/>
    </source>
</evidence>
<evidence type="ECO:0000313" key="2">
    <source>
        <dbReference type="EMBL" id="QHU30856.1"/>
    </source>
</evidence>
<dbReference type="Gene3D" id="3.20.20.190">
    <property type="entry name" value="Phosphatidylinositol (PI) phosphodiesterase"/>
    <property type="match status" value="1"/>
</dbReference>
<dbReference type="EMBL" id="MN740520">
    <property type="protein sequence ID" value="QHU30856.1"/>
    <property type="molecule type" value="Genomic_DNA"/>
</dbReference>
<dbReference type="PANTHER" id="PTHR46211:SF8">
    <property type="entry name" value="PHOSPHODIESTERASE"/>
    <property type="match status" value="1"/>
</dbReference>
<dbReference type="AlphaFoldDB" id="A0A6C0LIT0"/>
<dbReference type="GO" id="GO:0008081">
    <property type="term" value="F:phosphoric diester hydrolase activity"/>
    <property type="evidence" value="ECO:0007669"/>
    <property type="project" value="InterPro"/>
</dbReference>
<feature type="domain" description="GP-PDE" evidence="1">
    <location>
        <begin position="4"/>
        <end position="218"/>
    </location>
</feature>
<reference evidence="2" key="1">
    <citation type="journal article" date="2020" name="Nature">
        <title>Giant virus diversity and host interactions through global metagenomics.</title>
        <authorList>
            <person name="Schulz F."/>
            <person name="Roux S."/>
            <person name="Paez-Espino D."/>
            <person name="Jungbluth S."/>
            <person name="Walsh D.A."/>
            <person name="Denef V.J."/>
            <person name="McMahon K.D."/>
            <person name="Konstantinidis K.T."/>
            <person name="Eloe-Fadrosh E.A."/>
            <person name="Kyrpides N.C."/>
            <person name="Woyke T."/>
        </authorList>
    </citation>
    <scope>NUCLEOTIDE SEQUENCE</scope>
    <source>
        <strain evidence="2">GVMAG-M-3300027892-73</strain>
    </source>
</reference>
<dbReference type="SUPFAM" id="SSF51695">
    <property type="entry name" value="PLC-like phosphodiesterases"/>
    <property type="match status" value="1"/>
</dbReference>
<dbReference type="GO" id="GO:0006629">
    <property type="term" value="P:lipid metabolic process"/>
    <property type="evidence" value="ECO:0007669"/>
    <property type="project" value="InterPro"/>
</dbReference>
<dbReference type="PROSITE" id="PS51704">
    <property type="entry name" value="GP_PDE"/>
    <property type="match status" value="1"/>
</dbReference>
<sequence>MPDYIEIAHRGFSINEKDNSIASFRAAIDNKFDMIELDVQLCKTNEIVILHDRYLEGRFVCDMTLEEIKEYDNDIITIEELFAIDGLLNLGLYFDLKGEGDIVGSLFCVLNNNREINKSNIWIASFNYNHVTQLVAKRDSQIKIGLITSNILTNDIIETFYQLDFISIDIHSLTGGFVDCCKNNGLVVFSYTCRKREELPIFLSVEIDGIITNDKINL</sequence>
<organism evidence="2">
    <name type="scientific">viral metagenome</name>
    <dbReference type="NCBI Taxonomy" id="1070528"/>
    <lineage>
        <taxon>unclassified sequences</taxon>
        <taxon>metagenomes</taxon>
        <taxon>organismal metagenomes</taxon>
    </lineage>
</organism>
<name>A0A6C0LIT0_9ZZZZ</name>
<protein>
    <recommendedName>
        <fullName evidence="1">GP-PDE domain-containing protein</fullName>
    </recommendedName>
</protein>
<dbReference type="InterPro" id="IPR030395">
    <property type="entry name" value="GP_PDE_dom"/>
</dbReference>
<dbReference type="CDD" id="cd08556">
    <property type="entry name" value="GDPD"/>
    <property type="match status" value="1"/>
</dbReference>